<dbReference type="RefSeq" id="WP_047754705.1">
    <property type="nucleotide sequence ID" value="NZ_CAJUHA010000017.1"/>
</dbReference>
<dbReference type="Proteomes" id="UP000035159">
    <property type="component" value="Chromosome"/>
</dbReference>
<feature type="binding site" evidence="2">
    <location>
        <position position="68"/>
    </location>
    <ligand>
        <name>Ni(2+)</name>
        <dbReference type="ChEBI" id="CHEBI:49786"/>
    </ligand>
</feature>
<proteinExistence type="predicted"/>
<feature type="domain" description="NADH-quinone oxidoreductase subunit D" evidence="3">
    <location>
        <begin position="119"/>
        <end position="283"/>
    </location>
</feature>
<organism evidence="4 5">
    <name type="scientific">Kosmotoga pacifica</name>
    <dbReference type="NCBI Taxonomy" id="1330330"/>
    <lineage>
        <taxon>Bacteria</taxon>
        <taxon>Thermotogati</taxon>
        <taxon>Thermotogota</taxon>
        <taxon>Thermotogae</taxon>
        <taxon>Kosmotogales</taxon>
        <taxon>Kosmotogaceae</taxon>
        <taxon>Kosmotoga</taxon>
    </lineage>
</organism>
<evidence type="ECO:0000313" key="4">
    <source>
        <dbReference type="EMBL" id="AKI97570.1"/>
    </source>
</evidence>
<dbReference type="Pfam" id="PF00374">
    <property type="entry name" value="NiFeSe_Hases"/>
    <property type="match status" value="1"/>
</dbReference>
<dbReference type="OrthoDB" id="9801496at2"/>
<dbReference type="InterPro" id="IPR029014">
    <property type="entry name" value="NiFe-Hase_large"/>
</dbReference>
<feature type="binding site" evidence="2">
    <location>
        <position position="46"/>
    </location>
    <ligand>
        <name>Mg(2+)</name>
        <dbReference type="ChEBI" id="CHEBI:18420"/>
    </ligand>
</feature>
<keyword evidence="4" id="KW-0830">Ubiquinone</keyword>
<dbReference type="GO" id="GO:0051287">
    <property type="term" value="F:NAD binding"/>
    <property type="evidence" value="ECO:0007669"/>
    <property type="project" value="InterPro"/>
</dbReference>
<dbReference type="PANTHER" id="PTHR43485:SF1">
    <property type="entry name" value="FORMATE HYDROGENLYASE SUBUNIT 5-RELATED"/>
    <property type="match status" value="1"/>
</dbReference>
<feature type="binding site" evidence="2">
    <location>
        <position position="359"/>
    </location>
    <ligand>
        <name>Fe cation</name>
        <dbReference type="ChEBI" id="CHEBI:24875"/>
    </ligand>
</feature>
<dbReference type="InterPro" id="IPR001135">
    <property type="entry name" value="NADH_Q_OxRdtase_suD"/>
</dbReference>
<protein>
    <submittedName>
        <fullName evidence="4">NADH:ubiquinone oxidoreductase</fullName>
    </submittedName>
</protein>
<feature type="binding site" evidence="2">
    <location>
        <position position="323"/>
    </location>
    <ligand>
        <name>Mg(2+)</name>
        <dbReference type="ChEBI" id="CHEBI:18420"/>
    </ligand>
</feature>
<evidence type="ECO:0000313" key="5">
    <source>
        <dbReference type="Proteomes" id="UP000035159"/>
    </source>
</evidence>
<dbReference type="InterPro" id="IPR052197">
    <property type="entry name" value="ComplexI_49kDa-like"/>
</dbReference>
<evidence type="ECO:0000259" key="3">
    <source>
        <dbReference type="Pfam" id="PF00346"/>
    </source>
</evidence>
<dbReference type="GO" id="GO:0016651">
    <property type="term" value="F:oxidoreductase activity, acting on NAD(P)H"/>
    <property type="evidence" value="ECO:0007669"/>
    <property type="project" value="InterPro"/>
</dbReference>
<dbReference type="STRING" id="1330330.IX53_06785"/>
<reference evidence="4 5" key="1">
    <citation type="submission" date="2015-04" db="EMBL/GenBank/DDBJ databases">
        <title>Complete Genome Sequence of Kosmotoga pacifica SLHLJ1.</title>
        <authorList>
            <person name="Jiang L.J."/>
            <person name="Shao Z.Z."/>
            <person name="Jebbar M."/>
        </authorList>
    </citation>
    <scope>NUCLEOTIDE SEQUENCE [LARGE SCALE GENOMIC DNA]</scope>
    <source>
        <strain evidence="4 5">SLHLJ1</strain>
    </source>
</reference>
<keyword evidence="5" id="KW-1185">Reference proteome</keyword>
<keyword evidence="1" id="KW-0560">Oxidoreductase</keyword>
<dbReference type="PATRIC" id="fig|1330330.3.peg.1375"/>
<dbReference type="SUPFAM" id="SSF56762">
    <property type="entry name" value="HydB/Nqo4-like"/>
    <property type="match status" value="1"/>
</dbReference>
<keyword evidence="2" id="KW-0533">Nickel</keyword>
<name>A0A0G2Z7J7_9BACT</name>
<dbReference type="GO" id="GO:0016151">
    <property type="term" value="F:nickel cation binding"/>
    <property type="evidence" value="ECO:0007669"/>
    <property type="project" value="InterPro"/>
</dbReference>
<dbReference type="Gene3D" id="1.10.645.10">
    <property type="entry name" value="Cytochrome-c3 Hydrogenase, chain B"/>
    <property type="match status" value="1"/>
</dbReference>
<evidence type="ECO:0000256" key="2">
    <source>
        <dbReference type="PIRSR" id="PIRSR601501-1"/>
    </source>
</evidence>
<dbReference type="Pfam" id="PF00346">
    <property type="entry name" value="Complex1_49kDa"/>
    <property type="match status" value="2"/>
</dbReference>
<dbReference type="GO" id="GO:0048038">
    <property type="term" value="F:quinone binding"/>
    <property type="evidence" value="ECO:0007669"/>
    <property type="project" value="InterPro"/>
</dbReference>
<dbReference type="EMBL" id="CP011232">
    <property type="protein sequence ID" value="AKI97570.1"/>
    <property type="molecule type" value="Genomic_DNA"/>
</dbReference>
<gene>
    <name evidence="4" type="ORF">IX53_06785</name>
</gene>
<dbReference type="PANTHER" id="PTHR43485">
    <property type="entry name" value="HYDROGENASE-4 COMPONENT G"/>
    <property type="match status" value="1"/>
</dbReference>
<feature type="binding site" evidence="2">
    <location>
        <position position="68"/>
    </location>
    <ligand>
        <name>Fe cation</name>
        <dbReference type="ChEBI" id="CHEBI:24875"/>
    </ligand>
</feature>
<sequence length="402" mass="45624">MSEEFNLPVGPFHPLLEEAEYFKITLDGEKVRDIEMETGWMHRAIEKLSENNTFDQTIFLVERICGICSASHPFACVNALEDIGDVEIPLRARYIRSLIGELERIHSHLLWLGLAGHFIGYDTLWMWAWKYREPVLEVIELITGNRNHYGVFRVGGVRKDYDVSLNARVNEVMDMLDKKLSMIAKAAMDDPVLKSRLCGVGILTKEDAIKYCATGPTARASGVAIDVRKDEPYAAYDLLDFEIIVREEGDVFAKTVVRILEMFESIKMVRQIIERLKKVGGPIYENVSEIPPGEGIGRHEAPRGEVFHYIRSDGSNRPVRHKIRAPSYVNIPTYEVTCPGLNLSDVMITLASVDPCYCCTERSVKLFDQEGTEIAQNLLDLSQKKTDKLIDKLGESELWKLL</sequence>
<evidence type="ECO:0000256" key="1">
    <source>
        <dbReference type="ARBA" id="ARBA00023002"/>
    </source>
</evidence>
<comment type="cofactor">
    <cofactor evidence="2">
        <name>Ni(2+)</name>
        <dbReference type="ChEBI" id="CHEBI:49786"/>
    </cofactor>
</comment>
<keyword evidence="2" id="KW-0408">Iron</keyword>
<feature type="binding site" evidence="2">
    <location>
        <position position="356"/>
    </location>
    <ligand>
        <name>Ni(2+)</name>
        <dbReference type="ChEBI" id="CHEBI:49786"/>
    </ligand>
</feature>
<keyword evidence="2" id="KW-0479">Metal-binding</keyword>
<dbReference type="InterPro" id="IPR001501">
    <property type="entry name" value="Ni-dep_hyd_lsu"/>
</dbReference>
<feature type="domain" description="NADH-quinone oxidoreductase subunit D" evidence="3">
    <location>
        <begin position="287"/>
        <end position="362"/>
    </location>
</feature>
<keyword evidence="2" id="KW-0460">Magnesium</keyword>
<feature type="binding site" evidence="2">
    <location>
        <position position="65"/>
    </location>
    <ligand>
        <name>Ni(2+)</name>
        <dbReference type="ChEBI" id="CHEBI:49786"/>
    </ligand>
</feature>
<comment type="cofactor">
    <cofactor evidence="2">
        <name>Fe cation</name>
        <dbReference type="ChEBI" id="CHEBI:24875"/>
    </cofactor>
</comment>
<dbReference type="KEGG" id="kpf:IX53_06785"/>
<accession>A0A0G2Z7J7</accession>
<dbReference type="AlphaFoldDB" id="A0A0G2Z7J7"/>